<feature type="transmembrane region" description="Helical" evidence="2">
    <location>
        <begin position="135"/>
        <end position="158"/>
    </location>
</feature>
<evidence type="ECO:0000256" key="2">
    <source>
        <dbReference type="SAM" id="Phobius"/>
    </source>
</evidence>
<keyword evidence="2" id="KW-1133">Transmembrane helix</keyword>
<protein>
    <submittedName>
        <fullName evidence="3">Uncharacterized protein</fullName>
    </submittedName>
</protein>
<dbReference type="AlphaFoldDB" id="A0A067L5S9"/>
<comment type="similarity">
    <text evidence="1">Belongs to the multi antimicrobial extrusion (MATE) (TC 2.A.66.1) family.</text>
</comment>
<gene>
    <name evidence="3" type="ORF">JCGZ_23024</name>
</gene>
<keyword evidence="4" id="KW-1185">Reference proteome</keyword>
<dbReference type="STRING" id="180498.A0A067L5S9"/>
<feature type="transmembrane region" description="Helical" evidence="2">
    <location>
        <begin position="33"/>
        <end position="56"/>
    </location>
</feature>
<accession>A0A067L5S9</accession>
<dbReference type="Proteomes" id="UP000027138">
    <property type="component" value="Unassembled WGS sequence"/>
</dbReference>
<reference evidence="3 4" key="1">
    <citation type="journal article" date="2014" name="PLoS ONE">
        <title>Global Analysis of Gene Expression Profiles in Physic Nut (Jatropha curcas L.) Seedlings Exposed to Salt Stress.</title>
        <authorList>
            <person name="Zhang L."/>
            <person name="Zhang C."/>
            <person name="Wu P."/>
            <person name="Chen Y."/>
            <person name="Li M."/>
            <person name="Jiang H."/>
            <person name="Wu G."/>
        </authorList>
    </citation>
    <scope>NUCLEOTIDE SEQUENCE [LARGE SCALE GENOMIC DNA]</scope>
    <source>
        <strain evidence="4">cv. GZQX0401</strain>
        <tissue evidence="3">Young leaves</tissue>
    </source>
</reference>
<evidence type="ECO:0000313" key="3">
    <source>
        <dbReference type="EMBL" id="KDP43816.1"/>
    </source>
</evidence>
<proteinExistence type="inferred from homology"/>
<dbReference type="EMBL" id="KK914258">
    <property type="protein sequence ID" value="KDP43816.1"/>
    <property type="molecule type" value="Genomic_DNA"/>
</dbReference>
<feature type="transmembrane region" description="Helical" evidence="2">
    <location>
        <begin position="105"/>
        <end position="129"/>
    </location>
</feature>
<name>A0A067L5S9_JATCU</name>
<evidence type="ECO:0000313" key="4">
    <source>
        <dbReference type="Proteomes" id="UP000027138"/>
    </source>
</evidence>
<keyword evidence="2" id="KW-0472">Membrane</keyword>
<feature type="transmembrane region" description="Helical" evidence="2">
    <location>
        <begin position="76"/>
        <end position="93"/>
    </location>
</feature>
<dbReference type="GO" id="GO:0015297">
    <property type="term" value="F:antiporter activity"/>
    <property type="evidence" value="ECO:0007669"/>
    <property type="project" value="InterPro"/>
</dbReference>
<dbReference type="PANTHER" id="PTHR11206">
    <property type="entry name" value="MULTIDRUG RESISTANCE PROTEIN"/>
    <property type="match status" value="1"/>
</dbReference>
<dbReference type="GO" id="GO:0042910">
    <property type="term" value="F:xenobiotic transmembrane transporter activity"/>
    <property type="evidence" value="ECO:0007669"/>
    <property type="project" value="InterPro"/>
</dbReference>
<dbReference type="Pfam" id="PF01554">
    <property type="entry name" value="MatE"/>
    <property type="match status" value="1"/>
</dbReference>
<organism evidence="3 4">
    <name type="scientific">Jatropha curcas</name>
    <name type="common">Barbados nut</name>
    <dbReference type="NCBI Taxonomy" id="180498"/>
    <lineage>
        <taxon>Eukaryota</taxon>
        <taxon>Viridiplantae</taxon>
        <taxon>Streptophyta</taxon>
        <taxon>Embryophyta</taxon>
        <taxon>Tracheophyta</taxon>
        <taxon>Spermatophyta</taxon>
        <taxon>Magnoliopsida</taxon>
        <taxon>eudicotyledons</taxon>
        <taxon>Gunneridae</taxon>
        <taxon>Pentapetalae</taxon>
        <taxon>rosids</taxon>
        <taxon>fabids</taxon>
        <taxon>Malpighiales</taxon>
        <taxon>Euphorbiaceae</taxon>
        <taxon>Crotonoideae</taxon>
        <taxon>Jatropheae</taxon>
        <taxon>Jatropha</taxon>
    </lineage>
</organism>
<sequence length="183" mass="19683">MLTYMIPYGLGCAISTRVSNELGAGRPQVARRAVYVVVIMVVIEGLVVATTMVSARKVFGHLFSKDHRVVKYVGEMLPLLATAHFINGIQAVLSGTCRGCGWQKIGAFVNLGSYYIVGIPSAAVLAFVYHIGGKGLWIGITIAMFVQATSLAIITLCTDWEKQAKRAKDRVLGEANALSYGES</sequence>
<dbReference type="OrthoDB" id="2126698at2759"/>
<dbReference type="GO" id="GO:0016020">
    <property type="term" value="C:membrane"/>
    <property type="evidence" value="ECO:0007669"/>
    <property type="project" value="InterPro"/>
</dbReference>
<keyword evidence="2" id="KW-0812">Transmembrane</keyword>
<evidence type="ECO:0000256" key="1">
    <source>
        <dbReference type="ARBA" id="ARBA00010199"/>
    </source>
</evidence>
<dbReference type="InterPro" id="IPR002528">
    <property type="entry name" value="MATE_fam"/>
</dbReference>